<evidence type="ECO:0000313" key="3">
    <source>
        <dbReference type="Proteomes" id="UP000011932"/>
    </source>
</evidence>
<dbReference type="HOGENOM" id="CLU_766852_0_0_5"/>
<name>M4VFR5_9BACT</name>
<feature type="compositionally biased region" description="Low complexity" evidence="1">
    <location>
        <begin position="239"/>
        <end position="257"/>
    </location>
</feature>
<dbReference type="EMBL" id="CP003538">
    <property type="protein sequence ID" value="AGH96896.1"/>
    <property type="molecule type" value="Genomic_DNA"/>
</dbReference>
<dbReference type="KEGG" id="man:A11S_58"/>
<evidence type="ECO:0000313" key="2">
    <source>
        <dbReference type="EMBL" id="AGH96896.1"/>
    </source>
</evidence>
<reference evidence="2 3" key="1">
    <citation type="journal article" date="2013" name="ISME J.">
        <title>By their genes ye shall know them: genomic signatures of predatory bacteria.</title>
        <authorList>
            <person name="Pasternak Z."/>
            <person name="Pietrokovski S."/>
            <person name="Rotem O."/>
            <person name="Gophna U."/>
            <person name="Lurie-Weinberger M.N."/>
            <person name="Jurkevitch E."/>
        </authorList>
    </citation>
    <scope>NUCLEOTIDE SEQUENCE [LARGE SCALE GENOMIC DNA]</scope>
    <source>
        <strain evidence="2">EPB</strain>
    </source>
</reference>
<organism evidence="2 3">
    <name type="scientific">Micavibrio aeruginosavorus EPB</name>
    <dbReference type="NCBI Taxonomy" id="349215"/>
    <lineage>
        <taxon>Bacteria</taxon>
        <taxon>Pseudomonadati</taxon>
        <taxon>Bdellovibrionota</taxon>
        <taxon>Bdellovibrionia</taxon>
        <taxon>Bdellovibrionales</taxon>
        <taxon>Pseudobdellovibrionaceae</taxon>
        <taxon>Micavibrio</taxon>
    </lineage>
</organism>
<accession>M4VFR5</accession>
<protein>
    <submittedName>
        <fullName evidence="2">Uncharacterized protein</fullName>
    </submittedName>
</protein>
<feature type="region of interest" description="Disordered" evidence="1">
    <location>
        <begin position="229"/>
        <end position="271"/>
    </location>
</feature>
<evidence type="ECO:0000256" key="1">
    <source>
        <dbReference type="SAM" id="MobiDB-lite"/>
    </source>
</evidence>
<sequence>MVGVLAGQFNQIDGLRGAEAGVIHMRSADLHGDLHSDLNGLDDVNASMDAQVNVTPSPMASFASVFAPAAMGTGQTQTAQTQDNMRDLKQQFTALTTTSAIWNPTQKLNNDQVAKGVETNRAEGHAKANTATQAQDNIREQAADLTKRMNALDAGNDGPSGMNQPGGLGAFVAGEAKGAAAVAAVSTVSPTAGAALATIQLVSMMGRGTFGMMNQGDLITTKVDRKGHAVDAGYGRGDSAPSSPAGPQQNAAQPQSQTMFNQMSKGPGFGDPKAMMDMDEGRVGLSGAGLRDVARINIEQTPAMKAYESMRLDGVNVAKLHEARQQNGIAADADNVAKANALSLEDPAMRGQAMRMSGAMM</sequence>
<dbReference type="Proteomes" id="UP000011932">
    <property type="component" value="Chromosome"/>
</dbReference>
<gene>
    <name evidence="2" type="ORF">A11S_58</name>
</gene>
<proteinExistence type="predicted"/>
<dbReference type="AlphaFoldDB" id="M4VFR5"/>
<dbReference type="STRING" id="349215.A11S_58"/>